<name>A0A0N5CLW3_THECL</name>
<dbReference type="PANTHER" id="PTHR24095">
    <property type="entry name" value="ACETYL-COENZYME A SYNTHETASE"/>
    <property type="match status" value="1"/>
</dbReference>
<dbReference type="OrthoDB" id="5830402at2759"/>
<evidence type="ECO:0000313" key="2">
    <source>
        <dbReference type="Proteomes" id="UP000276776"/>
    </source>
</evidence>
<dbReference type="AlphaFoldDB" id="A0A0N5CLW3"/>
<dbReference type="EMBL" id="UYYF01000120">
    <property type="protein sequence ID" value="VDM96378.1"/>
    <property type="molecule type" value="Genomic_DNA"/>
</dbReference>
<organism evidence="3">
    <name type="scientific">Thelazia callipaeda</name>
    <name type="common">Oriental eyeworm</name>
    <name type="synonym">Parasitic nematode</name>
    <dbReference type="NCBI Taxonomy" id="103827"/>
    <lineage>
        <taxon>Eukaryota</taxon>
        <taxon>Metazoa</taxon>
        <taxon>Ecdysozoa</taxon>
        <taxon>Nematoda</taxon>
        <taxon>Chromadorea</taxon>
        <taxon>Rhabditida</taxon>
        <taxon>Spirurina</taxon>
        <taxon>Spiruromorpha</taxon>
        <taxon>Thelazioidea</taxon>
        <taxon>Thelaziidae</taxon>
        <taxon>Thelazia</taxon>
    </lineage>
</organism>
<keyword evidence="2" id="KW-1185">Reference proteome</keyword>
<dbReference type="PANTHER" id="PTHR24095:SF244">
    <property type="entry name" value="ACETYL-COENZYME A SYNTHETASE"/>
    <property type="match status" value="1"/>
</dbReference>
<dbReference type="InterPro" id="IPR042099">
    <property type="entry name" value="ANL_N_sf"/>
</dbReference>
<reference evidence="3" key="1">
    <citation type="submission" date="2017-02" db="UniProtKB">
        <authorList>
            <consortium name="WormBaseParasite"/>
        </authorList>
    </citation>
    <scope>IDENTIFICATION</scope>
</reference>
<evidence type="ECO:0000313" key="1">
    <source>
        <dbReference type="EMBL" id="VDM96378.1"/>
    </source>
</evidence>
<dbReference type="Proteomes" id="UP000276776">
    <property type="component" value="Unassembled WGS sequence"/>
</dbReference>
<evidence type="ECO:0000313" key="3">
    <source>
        <dbReference type="WBParaSite" id="TCLT_0000111601-mRNA-1"/>
    </source>
</evidence>
<dbReference type="GO" id="GO:0003987">
    <property type="term" value="F:acetate-CoA ligase activity"/>
    <property type="evidence" value="ECO:0007669"/>
    <property type="project" value="TreeGrafter"/>
</dbReference>
<gene>
    <name evidence="1" type="ORF">TCLT_LOCUS1117</name>
</gene>
<proteinExistence type="predicted"/>
<reference evidence="1 2" key="2">
    <citation type="submission" date="2018-11" db="EMBL/GenBank/DDBJ databases">
        <authorList>
            <consortium name="Pathogen Informatics"/>
        </authorList>
    </citation>
    <scope>NUCLEOTIDE SEQUENCE [LARGE SCALE GENOMIC DNA]</scope>
</reference>
<accession>A0A0N5CLW3</accession>
<dbReference type="OMA" id="WIGNYYD"/>
<dbReference type="STRING" id="103827.A0A0N5CLW3"/>
<dbReference type="SUPFAM" id="SSF56801">
    <property type="entry name" value="Acetyl-CoA synthetase-like"/>
    <property type="match status" value="1"/>
</dbReference>
<sequence>MVTRNLSYKCVDAWKGKITNEATRLYWIGNYYDMDVYDESELSAETVDILVKKCANIFKEMNLKDKPLILYLPNVLQLPIATLASLRIGLTVLPISAMDENVGYLRGIIKESSADTVITVDGFWYGTRLIRSKELLDEAVMDVPIKRILVIRHVSPDEKMPPPQVHLIGRRPYYLYKVAMKENRDFWWSGFFPKASSDCEAEILGTEYNPLLLPHKDALLPISMEELQAKIKHVENFAQQEDINLIISTRNVFYQILCFISILKKGATPLIYEGDIKHPDPSRISQLISTYKVTKLIITEADLSELLNYKEYITMWELKTLNEIMILGNEELSEDAGITFGVACKNINLAL</sequence>
<dbReference type="WBParaSite" id="TCLT_0000111601-mRNA-1">
    <property type="protein sequence ID" value="TCLT_0000111601-mRNA-1"/>
    <property type="gene ID" value="TCLT_0000111601"/>
</dbReference>
<dbReference type="GO" id="GO:0006085">
    <property type="term" value="P:acetyl-CoA biosynthetic process"/>
    <property type="evidence" value="ECO:0007669"/>
    <property type="project" value="TreeGrafter"/>
</dbReference>
<protein>
    <submittedName>
        <fullName evidence="3">AMP-binding domain-containing protein</fullName>
    </submittedName>
</protein>
<dbReference type="Gene3D" id="3.40.50.12780">
    <property type="entry name" value="N-terminal domain of ligase-like"/>
    <property type="match status" value="2"/>
</dbReference>